<evidence type="ECO:0000256" key="6">
    <source>
        <dbReference type="SAM" id="Phobius"/>
    </source>
</evidence>
<keyword evidence="8" id="KW-1185">Reference proteome</keyword>
<dbReference type="STRING" id="1385511.GCA_000425225_02445"/>
<keyword evidence="2" id="KW-1003">Cell membrane</keyword>
<evidence type="ECO:0000313" key="8">
    <source>
        <dbReference type="Proteomes" id="UP000030403"/>
    </source>
</evidence>
<evidence type="ECO:0000256" key="4">
    <source>
        <dbReference type="ARBA" id="ARBA00022989"/>
    </source>
</evidence>
<dbReference type="eggNOG" id="COG1346">
    <property type="taxonomic scope" value="Bacteria"/>
</dbReference>
<accession>A0A0A5GCB3</accession>
<feature type="transmembrane region" description="Helical" evidence="6">
    <location>
        <begin position="31"/>
        <end position="50"/>
    </location>
</feature>
<dbReference type="AlphaFoldDB" id="A0A0A5GCB3"/>
<dbReference type="PANTHER" id="PTHR30249">
    <property type="entry name" value="PUTATIVE SEROTONIN TRANSPORTER"/>
    <property type="match status" value="1"/>
</dbReference>
<feature type="transmembrane region" description="Helical" evidence="6">
    <location>
        <begin position="144"/>
        <end position="167"/>
    </location>
</feature>
<dbReference type="GO" id="GO:0005886">
    <property type="term" value="C:plasma membrane"/>
    <property type="evidence" value="ECO:0007669"/>
    <property type="project" value="UniProtKB-SubCell"/>
</dbReference>
<evidence type="ECO:0000313" key="7">
    <source>
        <dbReference type="EMBL" id="KGX89654.1"/>
    </source>
</evidence>
<feature type="transmembrane region" description="Helical" evidence="6">
    <location>
        <begin position="203"/>
        <end position="227"/>
    </location>
</feature>
<dbReference type="Proteomes" id="UP000030403">
    <property type="component" value="Unassembled WGS sequence"/>
</dbReference>
<dbReference type="OrthoDB" id="9811701at2"/>
<evidence type="ECO:0008006" key="9">
    <source>
        <dbReference type="Google" id="ProtNLM"/>
    </source>
</evidence>
<dbReference type="EMBL" id="AVPF01000013">
    <property type="protein sequence ID" value="KGX89654.1"/>
    <property type="molecule type" value="Genomic_DNA"/>
</dbReference>
<name>A0A0A5GCB3_9BACI</name>
<gene>
    <name evidence="7" type="ORF">N783_04770</name>
</gene>
<evidence type="ECO:0000256" key="2">
    <source>
        <dbReference type="ARBA" id="ARBA00022475"/>
    </source>
</evidence>
<evidence type="ECO:0000256" key="1">
    <source>
        <dbReference type="ARBA" id="ARBA00004651"/>
    </source>
</evidence>
<keyword evidence="4 6" id="KW-1133">Transmembrane helix</keyword>
<organism evidence="7 8">
    <name type="scientific">Pontibacillus marinus BH030004 = DSM 16465</name>
    <dbReference type="NCBI Taxonomy" id="1385511"/>
    <lineage>
        <taxon>Bacteria</taxon>
        <taxon>Bacillati</taxon>
        <taxon>Bacillota</taxon>
        <taxon>Bacilli</taxon>
        <taxon>Bacillales</taxon>
        <taxon>Bacillaceae</taxon>
        <taxon>Pontibacillus</taxon>
    </lineage>
</organism>
<protein>
    <recommendedName>
        <fullName evidence="9">LrgB</fullName>
    </recommendedName>
</protein>
<proteinExistence type="predicted"/>
<feature type="transmembrane region" description="Helical" evidence="6">
    <location>
        <begin position="6"/>
        <end position="24"/>
    </location>
</feature>
<reference evidence="7 8" key="1">
    <citation type="submission" date="2013-08" db="EMBL/GenBank/DDBJ databases">
        <authorList>
            <person name="Huang J."/>
            <person name="Wang G."/>
        </authorList>
    </citation>
    <scope>NUCLEOTIDE SEQUENCE [LARGE SCALE GENOMIC DNA]</scope>
    <source>
        <strain evidence="7 8">BH030004</strain>
    </source>
</reference>
<dbReference type="Pfam" id="PF04172">
    <property type="entry name" value="LrgB"/>
    <property type="match status" value="1"/>
</dbReference>
<evidence type="ECO:0000256" key="3">
    <source>
        <dbReference type="ARBA" id="ARBA00022692"/>
    </source>
</evidence>
<comment type="caution">
    <text evidence="7">The sequence shown here is derived from an EMBL/GenBank/DDBJ whole genome shotgun (WGS) entry which is preliminary data.</text>
</comment>
<keyword evidence="5 6" id="KW-0472">Membrane</keyword>
<comment type="subcellular location">
    <subcellularLocation>
        <location evidence="1">Cell membrane</location>
        <topology evidence="1">Multi-pass membrane protein</topology>
    </subcellularLocation>
</comment>
<dbReference type="InterPro" id="IPR007300">
    <property type="entry name" value="CidB/LrgB"/>
</dbReference>
<feature type="transmembrane region" description="Helical" evidence="6">
    <location>
        <begin position="91"/>
        <end position="114"/>
    </location>
</feature>
<feature type="transmembrane region" description="Helical" evidence="6">
    <location>
        <begin position="62"/>
        <end position="79"/>
    </location>
</feature>
<keyword evidence="3 6" id="KW-0812">Transmembrane</keyword>
<evidence type="ECO:0000256" key="5">
    <source>
        <dbReference type="ARBA" id="ARBA00023136"/>
    </source>
</evidence>
<dbReference type="RefSeq" id="WP_027446149.1">
    <property type="nucleotide sequence ID" value="NZ_AULJ01000031.1"/>
</dbReference>
<sequence>MSILIGIITFISTILIYFASRKLYQKFPNPFLLPVLPSTAFLVTILLVFHIPYETYMVGGKWIDWFLGPGVVALAYPLYKNWEILKKYSVSILVGVFVGAVIGVSTGLLLAKWISFDEAIIYSIIPKNTTTPIAMEVSQSLGGIASMAAVFVMVAGISGAILGPFVLKWSGVHHFLGRGVGFGSASHAIGTTKAMENSEQEGAISTVAMTVSAIMVTIVSPILVYLLY</sequence>
<dbReference type="PANTHER" id="PTHR30249:SF17">
    <property type="entry name" value="HOLIN-LIKE PROTEIN CIDB"/>
    <property type="match status" value="1"/>
</dbReference>